<dbReference type="PANTHER" id="PTHR48094:SF11">
    <property type="entry name" value="GLUTATHIONE-INDEPENDENT GLYOXALASE HSP31-RELATED"/>
    <property type="match status" value="1"/>
</dbReference>
<reference evidence="8" key="2">
    <citation type="submission" date="2015-01" db="EMBL/GenBank/DDBJ databases">
        <title>Evolutionary Origins and Diversification of the Mycorrhizal Mutualists.</title>
        <authorList>
            <consortium name="DOE Joint Genome Institute"/>
            <consortium name="Mycorrhizal Genomics Consortium"/>
            <person name="Kohler A."/>
            <person name="Kuo A."/>
            <person name="Nagy L.G."/>
            <person name="Floudas D."/>
            <person name="Copeland A."/>
            <person name="Barry K.W."/>
            <person name="Cichocki N."/>
            <person name="Veneault-Fourrey C."/>
            <person name="LaButti K."/>
            <person name="Lindquist E.A."/>
            <person name="Lipzen A."/>
            <person name="Lundell T."/>
            <person name="Morin E."/>
            <person name="Murat C."/>
            <person name="Riley R."/>
            <person name="Ohm R."/>
            <person name="Sun H."/>
            <person name="Tunlid A."/>
            <person name="Henrissat B."/>
            <person name="Grigoriev I.V."/>
            <person name="Hibbett D.S."/>
            <person name="Martin F."/>
        </authorList>
    </citation>
    <scope>NUCLEOTIDE SEQUENCE [LARGE SCALE GENOMIC DNA]</scope>
    <source>
        <strain evidence="8">MUT 4182</strain>
    </source>
</reference>
<dbReference type="GO" id="GO:0019172">
    <property type="term" value="F:glyoxalase III activity"/>
    <property type="evidence" value="ECO:0007669"/>
    <property type="project" value="UniProtKB-EC"/>
</dbReference>
<protein>
    <recommendedName>
        <fullName evidence="1">D-lactate dehydratase</fullName>
        <ecNumber evidence="1">4.2.1.130</ecNumber>
    </recommendedName>
</protein>
<dbReference type="HOGENOM" id="CLU_070319_2_0_1"/>
<keyword evidence="2" id="KW-0346">Stress response</keyword>
<dbReference type="Proteomes" id="UP000054248">
    <property type="component" value="Unassembled WGS sequence"/>
</dbReference>
<proteinExistence type="inferred from homology"/>
<dbReference type="InterPro" id="IPR050325">
    <property type="entry name" value="Prot/Nucl_acid_deglycase"/>
</dbReference>
<keyword evidence="8" id="KW-1185">Reference proteome</keyword>
<evidence type="ECO:0000313" key="7">
    <source>
        <dbReference type="EMBL" id="KIO24957.1"/>
    </source>
</evidence>
<evidence type="ECO:0000259" key="6">
    <source>
        <dbReference type="Pfam" id="PF01965"/>
    </source>
</evidence>
<dbReference type="PANTHER" id="PTHR48094">
    <property type="entry name" value="PROTEIN/NUCLEIC ACID DEGLYCASE DJ-1-RELATED"/>
    <property type="match status" value="1"/>
</dbReference>
<comment type="catalytic activity">
    <reaction evidence="5">
        <text>methylglyoxal + H2O = (R)-lactate + H(+)</text>
        <dbReference type="Rhea" id="RHEA:27754"/>
        <dbReference type="ChEBI" id="CHEBI:15377"/>
        <dbReference type="ChEBI" id="CHEBI:15378"/>
        <dbReference type="ChEBI" id="CHEBI:16004"/>
        <dbReference type="ChEBI" id="CHEBI:17158"/>
        <dbReference type="EC" id="4.2.1.130"/>
    </reaction>
</comment>
<evidence type="ECO:0000256" key="1">
    <source>
        <dbReference type="ARBA" id="ARBA00013134"/>
    </source>
</evidence>
<dbReference type="EC" id="4.2.1.130" evidence="1"/>
<keyword evidence="3" id="KW-0456">Lyase</keyword>
<dbReference type="InterPro" id="IPR002818">
    <property type="entry name" value="DJ-1/PfpI"/>
</dbReference>
<feature type="domain" description="DJ-1/PfpI" evidence="6">
    <location>
        <begin position="77"/>
        <end position="244"/>
    </location>
</feature>
<dbReference type="CDD" id="cd03141">
    <property type="entry name" value="GATase1_Hsp31_like"/>
    <property type="match status" value="1"/>
</dbReference>
<dbReference type="InterPro" id="IPR029062">
    <property type="entry name" value="Class_I_gatase-like"/>
</dbReference>
<name>A0A0C3LU91_9AGAM</name>
<dbReference type="GO" id="GO:0005737">
    <property type="term" value="C:cytoplasm"/>
    <property type="evidence" value="ECO:0007669"/>
    <property type="project" value="TreeGrafter"/>
</dbReference>
<dbReference type="AlphaFoldDB" id="A0A0C3LU91"/>
<dbReference type="Gene3D" id="3.40.50.880">
    <property type="match status" value="1"/>
</dbReference>
<dbReference type="GO" id="GO:0019243">
    <property type="term" value="P:methylglyoxal catabolic process to D-lactate via S-lactoyl-glutathione"/>
    <property type="evidence" value="ECO:0007669"/>
    <property type="project" value="TreeGrafter"/>
</dbReference>
<reference evidence="7 8" key="1">
    <citation type="submission" date="2014-04" db="EMBL/GenBank/DDBJ databases">
        <authorList>
            <consortium name="DOE Joint Genome Institute"/>
            <person name="Kuo A."/>
            <person name="Girlanda M."/>
            <person name="Perotto S."/>
            <person name="Kohler A."/>
            <person name="Nagy L.G."/>
            <person name="Floudas D."/>
            <person name="Copeland A."/>
            <person name="Barry K.W."/>
            <person name="Cichocki N."/>
            <person name="Veneault-Fourrey C."/>
            <person name="LaButti K."/>
            <person name="Lindquist E.A."/>
            <person name="Lipzen A."/>
            <person name="Lundell T."/>
            <person name="Morin E."/>
            <person name="Murat C."/>
            <person name="Sun H."/>
            <person name="Tunlid A."/>
            <person name="Henrissat B."/>
            <person name="Grigoriev I.V."/>
            <person name="Hibbett D.S."/>
            <person name="Martin F."/>
            <person name="Nordberg H.P."/>
            <person name="Cantor M.N."/>
            <person name="Hua S.X."/>
        </authorList>
    </citation>
    <scope>NUCLEOTIDE SEQUENCE [LARGE SCALE GENOMIC DNA]</scope>
    <source>
        <strain evidence="7 8">MUT 4182</strain>
    </source>
</reference>
<sequence length="251" mass="27317">MSTKQKILFIFTSADKDVLGQPTGWYLPEAAHPYYVLAPHYDIDFAAPAGPNPPIDQYSVETFKDDESVKFLNDDVVKEKLAKAFKLTDLKAEDYAAVFYPGGHGPVIDLPTDAASIKLSSDFFRAGKPTAAVCHGPAVFVNVLDSNNLPIFKNRTVAGFSNAEEEQAGKTKNVPWLLEDKILEKGGTYVKAKELWAVSAPSHRSSVDEFLRKFSQMQEKVAVDGNLITGQNPASAKGVGVAILRQLQGTA</sequence>
<evidence type="ECO:0000256" key="2">
    <source>
        <dbReference type="ARBA" id="ARBA00023016"/>
    </source>
</evidence>
<gene>
    <name evidence="7" type="ORF">M407DRAFT_211742</name>
</gene>
<dbReference type="Pfam" id="PF01965">
    <property type="entry name" value="DJ-1_PfpI"/>
    <property type="match status" value="1"/>
</dbReference>
<dbReference type="OrthoDB" id="543156at2759"/>
<dbReference type="SUPFAM" id="SSF52317">
    <property type="entry name" value="Class I glutamine amidotransferase-like"/>
    <property type="match status" value="1"/>
</dbReference>
<evidence type="ECO:0000256" key="5">
    <source>
        <dbReference type="ARBA" id="ARBA00048082"/>
    </source>
</evidence>
<evidence type="ECO:0000256" key="3">
    <source>
        <dbReference type="ARBA" id="ARBA00023239"/>
    </source>
</evidence>
<dbReference type="STRING" id="1051891.A0A0C3LU91"/>
<evidence type="ECO:0000313" key="8">
    <source>
        <dbReference type="Proteomes" id="UP000054248"/>
    </source>
</evidence>
<dbReference type="EMBL" id="KN823051">
    <property type="protein sequence ID" value="KIO24957.1"/>
    <property type="molecule type" value="Genomic_DNA"/>
</dbReference>
<accession>A0A0C3LU91</accession>
<evidence type="ECO:0000256" key="4">
    <source>
        <dbReference type="ARBA" id="ARBA00038493"/>
    </source>
</evidence>
<comment type="similarity">
    <text evidence="4">Belongs to the peptidase C56 family. HSP31-like subfamily.</text>
</comment>
<organism evidence="7 8">
    <name type="scientific">Tulasnella calospora MUT 4182</name>
    <dbReference type="NCBI Taxonomy" id="1051891"/>
    <lineage>
        <taxon>Eukaryota</taxon>
        <taxon>Fungi</taxon>
        <taxon>Dikarya</taxon>
        <taxon>Basidiomycota</taxon>
        <taxon>Agaricomycotina</taxon>
        <taxon>Agaricomycetes</taxon>
        <taxon>Cantharellales</taxon>
        <taxon>Tulasnellaceae</taxon>
        <taxon>Tulasnella</taxon>
    </lineage>
</organism>